<keyword evidence="4 9" id="KW-0812">Transmembrane</keyword>
<dbReference type="Gene3D" id="1.10.3370.10">
    <property type="entry name" value="SecY subunit domain"/>
    <property type="match status" value="1"/>
</dbReference>
<protein>
    <recommendedName>
        <fullName evidence="9 10">Protein translocase subunit SecY</fullName>
    </recommendedName>
</protein>
<dbReference type="PRINTS" id="PR00303">
    <property type="entry name" value="SECYTRNLCASE"/>
</dbReference>
<dbReference type="EMBL" id="BAABAZ010000006">
    <property type="protein sequence ID" value="GAA4284787.1"/>
    <property type="molecule type" value="Genomic_DNA"/>
</dbReference>
<feature type="transmembrane region" description="Helical" evidence="9">
    <location>
        <begin position="18"/>
        <end position="36"/>
    </location>
</feature>
<evidence type="ECO:0000256" key="10">
    <source>
        <dbReference type="RuleBase" id="RU000537"/>
    </source>
</evidence>
<dbReference type="PANTHER" id="PTHR10906">
    <property type="entry name" value="SECY/SEC61-ALPHA FAMILY MEMBER"/>
    <property type="match status" value="1"/>
</dbReference>
<dbReference type="PROSITE" id="PS00755">
    <property type="entry name" value="SECY_1"/>
    <property type="match status" value="1"/>
</dbReference>
<feature type="transmembrane region" description="Helical" evidence="9">
    <location>
        <begin position="116"/>
        <end position="136"/>
    </location>
</feature>
<sequence>MLGAIGRAFKTPDLRNKLLFTLGVIVLYRLGSFIPAPGIDYTQVQQCVAAPQLNQGAFGLINLFSGGALLQLSIFALGIMPYITASIITQLLRVVIPRFEALHKEGASGQAKLTQYTRYMTIGLGILNATTLVSTVRTGALFGNVEGCQNLIINDTWWGIGIIILTLTAGTGLIMWLGEQITERGVGNGMSLLIFTAVAAGFPSAFNAILTSQGIDVFLIVILVGLAIVGLVVFVEQSQRRIPVQYAKRMVGRRMFGGTSTYIPIKVNQAGVIPIIFASSVLYLPSLIAQFGDPESAWVGWITEYLTAGDHPVYMITYFVLTIFFAYFYVAITFNPEEVADNMKKYGGFIPGIRAGRPTEQYLSYVLTRITFPGSLYLAFVAMIPLIALVLIDANQNFPFGGTSLLIVIGVGLETVKQIDSQMQQRHYEGLLR</sequence>
<comment type="caution">
    <text evidence="9">Lacks conserved residue(s) required for the propagation of feature annotation.</text>
</comment>
<evidence type="ECO:0000256" key="6">
    <source>
        <dbReference type="ARBA" id="ARBA00022989"/>
    </source>
</evidence>
<dbReference type="PIRSF" id="PIRSF004557">
    <property type="entry name" value="SecY"/>
    <property type="match status" value="1"/>
</dbReference>
<dbReference type="Pfam" id="PF00344">
    <property type="entry name" value="SecY"/>
    <property type="match status" value="1"/>
</dbReference>
<comment type="subunit">
    <text evidence="9">Component of the Sec protein translocase complex. Heterotrimer consisting of SecY, SecE and SecG subunits. The heterotrimers can form oligomers, although 1 heterotrimer is thought to be able to translocate proteins. Interacts with the ribosome. Interacts with SecDF, and other proteins may be involved. Interacts with SecA.</text>
</comment>
<accession>A0ABP8ELE9</accession>
<dbReference type="Proteomes" id="UP001501586">
    <property type="component" value="Unassembled WGS sequence"/>
</dbReference>
<evidence type="ECO:0000256" key="9">
    <source>
        <dbReference type="HAMAP-Rule" id="MF_01465"/>
    </source>
</evidence>
<comment type="subcellular location">
    <subcellularLocation>
        <location evidence="9">Cell membrane</location>
        <topology evidence="9">Multi-pass membrane protein</topology>
    </subcellularLocation>
    <subcellularLocation>
        <location evidence="1 11">Membrane</location>
        <topology evidence="1 11">Multi-pass membrane protein</topology>
    </subcellularLocation>
</comment>
<evidence type="ECO:0000256" key="7">
    <source>
        <dbReference type="ARBA" id="ARBA00023010"/>
    </source>
</evidence>
<dbReference type="HAMAP" id="MF_01465">
    <property type="entry name" value="SecY"/>
    <property type="match status" value="1"/>
</dbReference>
<dbReference type="SUPFAM" id="SSF103491">
    <property type="entry name" value="Preprotein translocase SecY subunit"/>
    <property type="match status" value="1"/>
</dbReference>
<comment type="function">
    <text evidence="9 10">The central subunit of the protein translocation channel SecYEG. Consists of two halves formed by TMs 1-5 and 6-10. These two domains form a lateral gate at the front which open onto the bilayer between TMs 2 and 7, and are clamped together by SecE at the back. The channel is closed by both a pore ring composed of hydrophobic SecY resides and a short helix (helix 2A) on the extracellular side of the membrane which forms a plug. The plug probably moves laterally to allow the channel to open. The ring and the pore may move independently.</text>
</comment>
<feature type="transmembrane region" description="Helical" evidence="9">
    <location>
        <begin position="398"/>
        <end position="416"/>
    </location>
</feature>
<feature type="transmembrane region" description="Helical" evidence="9">
    <location>
        <begin position="217"/>
        <end position="235"/>
    </location>
</feature>
<proteinExistence type="inferred from homology"/>
<keyword evidence="9" id="KW-1003">Cell membrane</keyword>
<keyword evidence="14" id="KW-1185">Reference proteome</keyword>
<comment type="caution">
    <text evidence="13">The sequence shown here is derived from an EMBL/GenBank/DDBJ whole genome shotgun (WGS) entry which is preliminary data.</text>
</comment>
<gene>
    <name evidence="9 13" type="primary">secY</name>
    <name evidence="13" type="ORF">GCM10022261_23180</name>
</gene>
<evidence type="ECO:0000313" key="13">
    <source>
        <dbReference type="EMBL" id="GAA4284787.1"/>
    </source>
</evidence>
<evidence type="ECO:0000256" key="2">
    <source>
        <dbReference type="ARBA" id="ARBA00005751"/>
    </source>
</evidence>
<evidence type="ECO:0000256" key="3">
    <source>
        <dbReference type="ARBA" id="ARBA00022448"/>
    </source>
</evidence>
<feature type="transmembrane region" description="Helical" evidence="9">
    <location>
        <begin position="190"/>
        <end position="211"/>
    </location>
</feature>
<dbReference type="InterPro" id="IPR002208">
    <property type="entry name" value="SecY/SEC61-alpha"/>
</dbReference>
<comment type="similarity">
    <text evidence="2 9 12">Belongs to the SecY/SEC61-alpha family.</text>
</comment>
<dbReference type="InterPro" id="IPR023201">
    <property type="entry name" value="SecY_dom_sf"/>
</dbReference>
<evidence type="ECO:0000313" key="14">
    <source>
        <dbReference type="Proteomes" id="UP001501586"/>
    </source>
</evidence>
<name>A0ABP8ELE9_9MICO</name>
<dbReference type="InterPro" id="IPR030659">
    <property type="entry name" value="SecY_CS"/>
</dbReference>
<reference evidence="14" key="1">
    <citation type="journal article" date="2019" name="Int. J. Syst. Evol. Microbiol.">
        <title>The Global Catalogue of Microorganisms (GCM) 10K type strain sequencing project: providing services to taxonomists for standard genome sequencing and annotation.</title>
        <authorList>
            <consortium name="The Broad Institute Genomics Platform"/>
            <consortium name="The Broad Institute Genome Sequencing Center for Infectious Disease"/>
            <person name="Wu L."/>
            <person name="Ma J."/>
        </authorList>
    </citation>
    <scope>NUCLEOTIDE SEQUENCE [LARGE SCALE GENOMIC DNA]</scope>
    <source>
        <strain evidence="14">JCM 17458</strain>
    </source>
</reference>
<dbReference type="NCBIfam" id="TIGR00967">
    <property type="entry name" value="3a0501s007"/>
    <property type="match status" value="1"/>
</dbReference>
<dbReference type="RefSeq" id="WP_236862761.1">
    <property type="nucleotide sequence ID" value="NZ_BAABAZ010000006.1"/>
</dbReference>
<organism evidence="13 14">
    <name type="scientific">Brevibacterium daeguense</name>
    <dbReference type="NCBI Taxonomy" id="909936"/>
    <lineage>
        <taxon>Bacteria</taxon>
        <taxon>Bacillati</taxon>
        <taxon>Actinomycetota</taxon>
        <taxon>Actinomycetes</taxon>
        <taxon>Micrococcales</taxon>
        <taxon>Brevibacteriaceae</taxon>
        <taxon>Brevibacterium</taxon>
    </lineage>
</organism>
<keyword evidence="7 9" id="KW-0811">Translocation</keyword>
<evidence type="ECO:0000256" key="4">
    <source>
        <dbReference type="ARBA" id="ARBA00022692"/>
    </source>
</evidence>
<keyword evidence="5 9" id="KW-0653">Protein transport</keyword>
<feature type="transmembrane region" description="Helical" evidence="9">
    <location>
        <begin position="156"/>
        <end position="178"/>
    </location>
</feature>
<feature type="transmembrane region" description="Helical" evidence="9">
    <location>
        <begin position="374"/>
        <end position="392"/>
    </location>
</feature>
<evidence type="ECO:0000256" key="8">
    <source>
        <dbReference type="ARBA" id="ARBA00023136"/>
    </source>
</evidence>
<keyword evidence="3 9" id="KW-0813">Transport</keyword>
<dbReference type="PROSITE" id="PS00756">
    <property type="entry name" value="SECY_2"/>
    <property type="match status" value="1"/>
</dbReference>
<keyword evidence="8 9" id="KW-0472">Membrane</keyword>
<feature type="transmembrane region" description="Helical" evidence="9">
    <location>
        <begin position="312"/>
        <end position="334"/>
    </location>
</feature>
<dbReference type="InterPro" id="IPR026593">
    <property type="entry name" value="SecY"/>
</dbReference>
<evidence type="ECO:0000256" key="11">
    <source>
        <dbReference type="RuleBase" id="RU003484"/>
    </source>
</evidence>
<evidence type="ECO:0000256" key="1">
    <source>
        <dbReference type="ARBA" id="ARBA00004141"/>
    </source>
</evidence>
<evidence type="ECO:0000256" key="5">
    <source>
        <dbReference type="ARBA" id="ARBA00022927"/>
    </source>
</evidence>
<evidence type="ECO:0000256" key="12">
    <source>
        <dbReference type="RuleBase" id="RU004349"/>
    </source>
</evidence>
<keyword evidence="6 9" id="KW-1133">Transmembrane helix</keyword>